<dbReference type="RefSeq" id="WP_120794380.1">
    <property type="nucleotide sequence ID" value="NZ_SDLM01000016.1"/>
</dbReference>
<name>A0ABQ1CCJ8_9MYCO</name>
<accession>A0ABQ1CCJ8</accession>
<dbReference type="SUPFAM" id="SSF55620">
    <property type="entry name" value="Tetrahydrobiopterin biosynthesis enzymes-like"/>
    <property type="match status" value="1"/>
</dbReference>
<organism evidence="7 8">
    <name type="scientific">Mycobacterium paragordonae</name>
    <dbReference type="NCBI Taxonomy" id="1389713"/>
    <lineage>
        <taxon>Bacteria</taxon>
        <taxon>Bacillati</taxon>
        <taxon>Actinomycetota</taxon>
        <taxon>Actinomycetes</taxon>
        <taxon>Mycobacteriales</taxon>
        <taxon>Mycobacteriaceae</taxon>
        <taxon>Mycobacterium</taxon>
    </lineage>
</organism>
<reference evidence="7 8" key="1">
    <citation type="journal article" date="2019" name="Emerg. Microbes Infect.">
        <title>Comprehensive subspecies identification of 175 nontuberculous mycobacteria species based on 7547 genomic profiles.</title>
        <authorList>
            <person name="Matsumoto Y."/>
            <person name="Kinjo T."/>
            <person name="Motooka D."/>
            <person name="Nabeya D."/>
            <person name="Jung N."/>
            <person name="Uechi K."/>
            <person name="Horii T."/>
            <person name="Iida T."/>
            <person name="Fujita J."/>
            <person name="Nakamura S."/>
        </authorList>
    </citation>
    <scope>NUCLEOTIDE SEQUENCE [LARGE SCALE GENOMIC DNA]</scope>
    <source>
        <strain evidence="7 8">JCM 18565</strain>
    </source>
</reference>
<evidence type="ECO:0000313" key="7">
    <source>
        <dbReference type="EMBL" id="GFG82155.1"/>
    </source>
</evidence>
<evidence type="ECO:0000256" key="3">
    <source>
        <dbReference type="ARBA" id="ARBA00012982"/>
    </source>
</evidence>
<sequence length="177" mass="19564">MPEIAFAGPAQTATMHRDDAPVGRTARFHLRKRFGGLHCCRRSWSDNGKRLFLHGYALSFEIEFACAETETESGQVLGSDCLDDIRAALAAQFAHTTLIATNDPQRDLFELLAERDLVDMRIVDSTGLEASAAWVFETVERIVAQATGGRVWVSRIDAQESGSRVLTLTALPVKDWV</sequence>
<keyword evidence="8" id="KW-1185">Reference proteome</keyword>
<evidence type="ECO:0000256" key="6">
    <source>
        <dbReference type="ARBA" id="ARBA00048807"/>
    </source>
</evidence>
<dbReference type="InterPro" id="IPR038418">
    <property type="entry name" value="6-PTP_synth/QueD_sf"/>
</dbReference>
<evidence type="ECO:0000256" key="5">
    <source>
        <dbReference type="ARBA" id="ARBA00031449"/>
    </source>
</evidence>
<comment type="similarity">
    <text evidence="2">Belongs to the PTPS family. QueD subfamily.</text>
</comment>
<dbReference type="Proteomes" id="UP000465240">
    <property type="component" value="Unassembled WGS sequence"/>
</dbReference>
<comment type="pathway">
    <text evidence="1">Purine metabolism; 7-cyano-7-deazaguanine biosynthesis.</text>
</comment>
<dbReference type="EMBL" id="BLKX01000001">
    <property type="protein sequence ID" value="GFG82155.1"/>
    <property type="molecule type" value="Genomic_DNA"/>
</dbReference>
<dbReference type="Pfam" id="PF01242">
    <property type="entry name" value="PTPS"/>
    <property type="match status" value="1"/>
</dbReference>
<dbReference type="Gene3D" id="3.30.479.10">
    <property type="entry name" value="6-pyruvoyl tetrahydropterin synthase/QueD"/>
    <property type="match status" value="1"/>
</dbReference>
<dbReference type="EC" id="4.1.2.50" evidence="3"/>
<comment type="catalytic activity">
    <reaction evidence="6">
        <text>7,8-dihydroneopterin 3'-triphosphate + H2O = 6-carboxy-5,6,7,8-tetrahydropterin + triphosphate + acetaldehyde + 2 H(+)</text>
        <dbReference type="Rhea" id="RHEA:27966"/>
        <dbReference type="ChEBI" id="CHEBI:15343"/>
        <dbReference type="ChEBI" id="CHEBI:15377"/>
        <dbReference type="ChEBI" id="CHEBI:15378"/>
        <dbReference type="ChEBI" id="CHEBI:18036"/>
        <dbReference type="ChEBI" id="CHEBI:58462"/>
        <dbReference type="ChEBI" id="CHEBI:61032"/>
        <dbReference type="EC" id="4.1.2.50"/>
    </reaction>
</comment>
<dbReference type="InterPro" id="IPR007115">
    <property type="entry name" value="6-PTP_synth/QueD"/>
</dbReference>
<evidence type="ECO:0000256" key="4">
    <source>
        <dbReference type="ARBA" id="ARBA00018141"/>
    </source>
</evidence>
<proteinExistence type="inferred from homology"/>
<evidence type="ECO:0000256" key="2">
    <source>
        <dbReference type="ARBA" id="ARBA00008900"/>
    </source>
</evidence>
<gene>
    <name evidence="7" type="ORF">MPRG_54310</name>
</gene>
<evidence type="ECO:0000256" key="1">
    <source>
        <dbReference type="ARBA" id="ARBA00005061"/>
    </source>
</evidence>
<comment type="caution">
    <text evidence="7">The sequence shown here is derived from an EMBL/GenBank/DDBJ whole genome shotgun (WGS) entry which is preliminary data.</text>
</comment>
<protein>
    <recommendedName>
        <fullName evidence="4">6-carboxy-5,6,7,8-tetrahydropterin synthase</fullName>
        <ecNumber evidence="3">4.1.2.50</ecNumber>
    </recommendedName>
    <alternativeName>
        <fullName evidence="5">Queuosine biosynthesis protein QueD</fullName>
    </alternativeName>
</protein>
<evidence type="ECO:0000313" key="8">
    <source>
        <dbReference type="Proteomes" id="UP000465240"/>
    </source>
</evidence>